<dbReference type="AlphaFoldDB" id="A0A7S4A4P5"/>
<reference evidence="3" key="2">
    <citation type="submission" date="2021-11" db="EMBL/GenBank/DDBJ databases">
        <authorList>
            <consortium name="Genoscope - CEA"/>
            <person name="William W."/>
        </authorList>
    </citation>
    <scope>NUCLEOTIDE SEQUENCE</scope>
</reference>
<dbReference type="EMBL" id="CAKKNE010000006">
    <property type="protein sequence ID" value="CAH0378630.1"/>
    <property type="molecule type" value="Genomic_DNA"/>
</dbReference>
<accession>A0A7S4A4P5</accession>
<dbReference type="OrthoDB" id="10609894at2759"/>
<evidence type="ECO:0000313" key="3">
    <source>
        <dbReference type="EMBL" id="CAH0378630.1"/>
    </source>
</evidence>
<evidence type="ECO:0000256" key="1">
    <source>
        <dbReference type="SAM" id="Phobius"/>
    </source>
</evidence>
<name>A0A7S4A4P5_9STRA</name>
<evidence type="ECO:0000313" key="4">
    <source>
        <dbReference type="Proteomes" id="UP000789595"/>
    </source>
</evidence>
<proteinExistence type="predicted"/>
<keyword evidence="1" id="KW-0812">Transmembrane</keyword>
<keyword evidence="1" id="KW-0472">Membrane</keyword>
<protein>
    <submittedName>
        <fullName evidence="2">Uncharacterized protein</fullName>
    </submittedName>
</protein>
<dbReference type="Proteomes" id="UP000789595">
    <property type="component" value="Unassembled WGS sequence"/>
</dbReference>
<gene>
    <name evidence="2" type="ORF">PCAL00307_LOCUS18838</name>
    <name evidence="3" type="ORF">PECAL_6P02240</name>
</gene>
<keyword evidence="4" id="KW-1185">Reference proteome</keyword>
<dbReference type="EMBL" id="HBIW01021831">
    <property type="protein sequence ID" value="CAE0703391.1"/>
    <property type="molecule type" value="Transcribed_RNA"/>
</dbReference>
<sequence>MTRADDVVRRRRFHGDDLLPLLIPAIALLTTTTRRRDPIINYDAWHTCVLEGCASPMQANEAHSFPYLATLVSVLFLGGIMLAWQAIAQEGQSTLMGIRVKPGPGGGG</sequence>
<reference evidence="2" key="1">
    <citation type="submission" date="2021-01" db="EMBL/GenBank/DDBJ databases">
        <authorList>
            <person name="Corre E."/>
            <person name="Pelletier E."/>
            <person name="Niang G."/>
            <person name="Scheremetjew M."/>
            <person name="Finn R."/>
            <person name="Kale V."/>
            <person name="Holt S."/>
            <person name="Cochrane G."/>
            <person name="Meng A."/>
            <person name="Brown T."/>
            <person name="Cohen L."/>
        </authorList>
    </citation>
    <scope>NUCLEOTIDE SEQUENCE</scope>
    <source>
        <strain evidence="2">CCMP1756</strain>
    </source>
</reference>
<organism evidence="2">
    <name type="scientific">Pelagomonas calceolata</name>
    <dbReference type="NCBI Taxonomy" id="35677"/>
    <lineage>
        <taxon>Eukaryota</taxon>
        <taxon>Sar</taxon>
        <taxon>Stramenopiles</taxon>
        <taxon>Ochrophyta</taxon>
        <taxon>Pelagophyceae</taxon>
        <taxon>Pelagomonadales</taxon>
        <taxon>Pelagomonadaceae</taxon>
        <taxon>Pelagomonas</taxon>
    </lineage>
</organism>
<keyword evidence="1" id="KW-1133">Transmembrane helix</keyword>
<feature type="transmembrane region" description="Helical" evidence="1">
    <location>
        <begin position="65"/>
        <end position="87"/>
    </location>
</feature>
<evidence type="ECO:0000313" key="2">
    <source>
        <dbReference type="EMBL" id="CAE0703391.1"/>
    </source>
</evidence>